<keyword evidence="2" id="KW-1185">Reference proteome</keyword>
<dbReference type="RefSeq" id="WP_311192741.1">
    <property type="nucleotide sequence ID" value="NZ_CP115541.1"/>
</dbReference>
<proteinExistence type="predicted"/>
<evidence type="ECO:0000313" key="2">
    <source>
        <dbReference type="Proteomes" id="UP001302072"/>
    </source>
</evidence>
<accession>A0ABY9YSA7</accession>
<gene>
    <name evidence="1" type="ORF">PDM29_04770</name>
</gene>
<dbReference type="Proteomes" id="UP001302072">
    <property type="component" value="Chromosome"/>
</dbReference>
<organism evidence="1 2">
    <name type="scientific">Stenotrophomonas oahuensis</name>
    <dbReference type="NCBI Taxonomy" id="3003271"/>
    <lineage>
        <taxon>Bacteria</taxon>
        <taxon>Pseudomonadati</taxon>
        <taxon>Pseudomonadota</taxon>
        <taxon>Gammaproteobacteria</taxon>
        <taxon>Lysobacterales</taxon>
        <taxon>Lysobacteraceae</taxon>
        <taxon>Stenotrophomonas</taxon>
    </lineage>
</organism>
<dbReference type="EMBL" id="CP115541">
    <property type="protein sequence ID" value="WNH53598.1"/>
    <property type="molecule type" value="Genomic_DNA"/>
</dbReference>
<name>A0ABY9YSA7_9GAMM</name>
<evidence type="ECO:0000313" key="1">
    <source>
        <dbReference type="EMBL" id="WNH53598.1"/>
    </source>
</evidence>
<sequence>MTALSKALVAMLLLWALVAGIPVLGYVVALGMIEGRPAPVHVDAGPAVSCRNQIVTRMRVVDAFWVRESETGHVTLAPGHEEAAWAARRHLSQLPRTGMLRWHFQSAALHVWIVRQWTPLQITETARLGGACRARRSLR</sequence>
<protein>
    <submittedName>
        <fullName evidence="1">Uncharacterized protein</fullName>
    </submittedName>
</protein>
<reference evidence="1 2" key="1">
    <citation type="submission" date="2022-12" db="EMBL/GenBank/DDBJ databases">
        <title>Two new species, Stenotrophomonas aracearum and Stenotrophomonas oahuensis, isolated from Anthurium (Araceae family) in Hawaii.</title>
        <authorList>
            <person name="Chunag S.C."/>
            <person name="Dobhal S."/>
            <person name="Alvarez A."/>
            <person name="Arif M."/>
        </authorList>
    </citation>
    <scope>NUCLEOTIDE SEQUENCE [LARGE SCALE GENOMIC DNA]</scope>
    <source>
        <strain evidence="1 2">A5586</strain>
    </source>
</reference>